<dbReference type="PROSITE" id="PS51257">
    <property type="entry name" value="PROKAR_LIPOPROTEIN"/>
    <property type="match status" value="1"/>
</dbReference>
<dbReference type="Proteomes" id="UP000195331">
    <property type="component" value="Chromosome"/>
</dbReference>
<evidence type="ECO:0000256" key="1">
    <source>
        <dbReference type="SAM" id="SignalP"/>
    </source>
</evidence>
<name>A0A1Y0C3X1_9MYCO</name>
<evidence type="ECO:0000313" key="2">
    <source>
        <dbReference type="EMBL" id="ART69842.1"/>
    </source>
</evidence>
<dbReference type="KEGG" id="mdx:BTO20_15725"/>
<evidence type="ECO:0000313" key="3">
    <source>
        <dbReference type="Proteomes" id="UP000195331"/>
    </source>
</evidence>
<feature type="signal peptide" evidence="1">
    <location>
        <begin position="1"/>
        <end position="28"/>
    </location>
</feature>
<accession>A0A1Y0C3X1</accession>
<dbReference type="AlphaFoldDB" id="A0A1Y0C3X1"/>
<feature type="chain" id="PRO_5039595962" description="DUF3558 domain-containing protein" evidence="1">
    <location>
        <begin position="29"/>
        <end position="202"/>
    </location>
</feature>
<gene>
    <name evidence="2" type="ORF">BTO20_15725</name>
</gene>
<protein>
    <recommendedName>
        <fullName evidence="4">DUF3558 domain-containing protein</fullName>
    </recommendedName>
</protein>
<keyword evidence="3" id="KW-1185">Reference proteome</keyword>
<reference evidence="2 3" key="1">
    <citation type="submission" date="2017-04" db="EMBL/GenBank/DDBJ databases">
        <title>Whole Genome Sequence of 1,4-Dioxane Degrading Bacterium Mycobacterium dioxanotrophicus PH-06.</title>
        <authorList>
            <person name="He Y."/>
        </authorList>
    </citation>
    <scope>NUCLEOTIDE SEQUENCE [LARGE SCALE GENOMIC DNA]</scope>
    <source>
        <strain evidence="2 3">PH-06</strain>
    </source>
</reference>
<proteinExistence type="predicted"/>
<keyword evidence="1" id="KW-0732">Signal</keyword>
<dbReference type="EMBL" id="CP020809">
    <property type="protein sequence ID" value="ART69842.1"/>
    <property type="molecule type" value="Genomic_DNA"/>
</dbReference>
<organism evidence="2 3">
    <name type="scientific">Mycobacterium dioxanotrophicus</name>
    <dbReference type="NCBI Taxonomy" id="482462"/>
    <lineage>
        <taxon>Bacteria</taxon>
        <taxon>Bacillati</taxon>
        <taxon>Actinomycetota</taxon>
        <taxon>Actinomycetes</taxon>
        <taxon>Mycobacteriales</taxon>
        <taxon>Mycobacteriaceae</taxon>
        <taxon>Mycobacterium</taxon>
    </lineage>
</organism>
<sequence>MRRVQAAGLWLRVVRRCAVLIAAAAALAGCTSGTVVNTGEAPPQTPTSTSTAMPQYGTANLVDGSGYATEVNGRTGYYFSTPSGRWRCAILPRDKAGCQSASGLSAISVPGAPTAVPDGSGGTSAPNAVAVDRDHDAGFIALAEPEFSVDGAKPLPFGKVLAVAGFRCNVQPSSGVSCVRELTGKGFTFSGDTFAPQYTDVP</sequence>
<evidence type="ECO:0008006" key="4">
    <source>
        <dbReference type="Google" id="ProtNLM"/>
    </source>
</evidence>